<sequence length="373" mass="39950">MKLFAAILLSMASVASAFPAFEKLTVEQLDRARQMLDERQVLPNPIAPILGGNMTVTVGKKVIPDAAHPFKAPSATAQRGPCPGLNLMANYGYLDREGITNFEELVYGQQEVMGWGLDLSTFLAALAVAVDGNPVNQKVSIGGPDERVGTIPLLGDGTLPGGILKHNTYEIDSSLTRDDVAIGNNKVLNTTLWQDIWDVADEMNGGQLNGKVMSVVREKRYEASVRDNPQFAFAPIGVLFFFADQFLYNTMPTALDNGEPGPATRETISPFYGAKRTGERTWEYVPEHLPEGWVRRARPLSIPEAVLAGIDTVTAAASKGQLPVGITKEDLTSPQGVVCAVKSIAIGQVPAAVVGLQGMEMLLSSINSIGAPC</sequence>
<dbReference type="Pfam" id="PF01328">
    <property type="entry name" value="Peroxidase_2"/>
    <property type="match status" value="1"/>
</dbReference>
<dbReference type="Proteomes" id="UP000245768">
    <property type="component" value="Unassembled WGS sequence"/>
</dbReference>
<feature type="signal peptide" evidence="8">
    <location>
        <begin position="1"/>
        <end position="17"/>
    </location>
</feature>
<dbReference type="SUPFAM" id="SSF47571">
    <property type="entry name" value="Cloroperoxidase"/>
    <property type="match status" value="1"/>
</dbReference>
<keyword evidence="3" id="KW-0349">Heme</keyword>
<dbReference type="GO" id="GO:0046872">
    <property type="term" value="F:metal ion binding"/>
    <property type="evidence" value="ECO:0007669"/>
    <property type="project" value="UniProtKB-KW"/>
</dbReference>
<evidence type="ECO:0000313" key="10">
    <source>
        <dbReference type="EMBL" id="PWN92560.1"/>
    </source>
</evidence>
<protein>
    <submittedName>
        <fullName evidence="10">Cloroperoxidase</fullName>
    </submittedName>
</protein>
<dbReference type="InParanoid" id="A0A316YSN1"/>
<evidence type="ECO:0000256" key="5">
    <source>
        <dbReference type="ARBA" id="ARBA00023002"/>
    </source>
</evidence>
<keyword evidence="5" id="KW-0560">Oxidoreductase</keyword>
<accession>A0A316YSN1</accession>
<evidence type="ECO:0000259" key="9">
    <source>
        <dbReference type="PROSITE" id="PS51405"/>
    </source>
</evidence>
<comment type="cofactor">
    <cofactor evidence="1">
        <name>heme b</name>
        <dbReference type="ChEBI" id="CHEBI:60344"/>
    </cofactor>
</comment>
<keyword evidence="8" id="KW-0732">Signal</keyword>
<keyword evidence="6" id="KW-0408">Iron</keyword>
<proteinExistence type="inferred from homology"/>
<dbReference type="EMBL" id="KZ819635">
    <property type="protein sequence ID" value="PWN92560.1"/>
    <property type="molecule type" value="Genomic_DNA"/>
</dbReference>
<dbReference type="GO" id="GO:0004601">
    <property type="term" value="F:peroxidase activity"/>
    <property type="evidence" value="ECO:0007669"/>
    <property type="project" value="UniProtKB-KW"/>
</dbReference>
<dbReference type="InterPro" id="IPR000028">
    <property type="entry name" value="Chloroperoxidase"/>
</dbReference>
<dbReference type="GeneID" id="37045910"/>
<evidence type="ECO:0000256" key="2">
    <source>
        <dbReference type="ARBA" id="ARBA00022559"/>
    </source>
</evidence>
<evidence type="ECO:0000313" key="11">
    <source>
        <dbReference type="Proteomes" id="UP000245768"/>
    </source>
</evidence>
<dbReference type="InterPro" id="IPR036851">
    <property type="entry name" value="Chloroperoxidase-like_sf"/>
</dbReference>
<feature type="chain" id="PRO_5016465913" evidence="8">
    <location>
        <begin position="18"/>
        <end position="373"/>
    </location>
</feature>
<comment type="similarity">
    <text evidence="7">Belongs to the chloroperoxidase family.</text>
</comment>
<dbReference type="Gene3D" id="1.10.489.10">
    <property type="entry name" value="Chloroperoxidase-like"/>
    <property type="match status" value="1"/>
</dbReference>
<keyword evidence="4" id="KW-0479">Metal-binding</keyword>
<gene>
    <name evidence="10" type="ORF">FA10DRAFT_285420</name>
</gene>
<dbReference type="PROSITE" id="PS51405">
    <property type="entry name" value="HEME_HALOPEROXIDASE"/>
    <property type="match status" value="1"/>
</dbReference>
<evidence type="ECO:0000256" key="3">
    <source>
        <dbReference type="ARBA" id="ARBA00022617"/>
    </source>
</evidence>
<reference evidence="10 11" key="1">
    <citation type="journal article" date="2018" name="Mol. Biol. Evol.">
        <title>Broad Genomic Sampling Reveals a Smut Pathogenic Ancestry of the Fungal Clade Ustilaginomycotina.</title>
        <authorList>
            <person name="Kijpornyongpan T."/>
            <person name="Mondo S.J."/>
            <person name="Barry K."/>
            <person name="Sandor L."/>
            <person name="Lee J."/>
            <person name="Lipzen A."/>
            <person name="Pangilinan J."/>
            <person name="LaButti K."/>
            <person name="Hainaut M."/>
            <person name="Henrissat B."/>
            <person name="Grigoriev I.V."/>
            <person name="Spatafora J.W."/>
            <person name="Aime M.C."/>
        </authorList>
    </citation>
    <scope>NUCLEOTIDE SEQUENCE [LARGE SCALE GENOMIC DNA]</scope>
    <source>
        <strain evidence="10 11">MCA 4198</strain>
    </source>
</reference>
<name>A0A316YSN1_9BASI</name>
<evidence type="ECO:0000256" key="1">
    <source>
        <dbReference type="ARBA" id="ARBA00001970"/>
    </source>
</evidence>
<dbReference type="OrthoDB" id="2542103at2759"/>
<evidence type="ECO:0000256" key="8">
    <source>
        <dbReference type="SAM" id="SignalP"/>
    </source>
</evidence>
<feature type="domain" description="Heme haloperoxidase family profile" evidence="9">
    <location>
        <begin position="66"/>
        <end position="307"/>
    </location>
</feature>
<dbReference type="RefSeq" id="XP_025379758.1">
    <property type="nucleotide sequence ID" value="XM_025523994.1"/>
</dbReference>
<keyword evidence="11" id="KW-1185">Reference proteome</keyword>
<evidence type="ECO:0000256" key="4">
    <source>
        <dbReference type="ARBA" id="ARBA00022723"/>
    </source>
</evidence>
<dbReference type="PANTHER" id="PTHR33577">
    <property type="entry name" value="STERIGMATOCYSTIN BIOSYNTHESIS PEROXIDASE STCC-RELATED"/>
    <property type="match status" value="1"/>
</dbReference>
<keyword evidence="2 10" id="KW-0575">Peroxidase</keyword>
<dbReference type="AlphaFoldDB" id="A0A316YSN1"/>
<dbReference type="PANTHER" id="PTHR33577:SF15">
    <property type="entry name" value="HEME HALOPEROXIDASE FAMILY PROFILE DOMAIN-CONTAINING PROTEIN"/>
    <property type="match status" value="1"/>
</dbReference>
<evidence type="ECO:0000256" key="6">
    <source>
        <dbReference type="ARBA" id="ARBA00023004"/>
    </source>
</evidence>
<organism evidence="10 11">
    <name type="scientific">Acaromyces ingoldii</name>
    <dbReference type="NCBI Taxonomy" id="215250"/>
    <lineage>
        <taxon>Eukaryota</taxon>
        <taxon>Fungi</taxon>
        <taxon>Dikarya</taxon>
        <taxon>Basidiomycota</taxon>
        <taxon>Ustilaginomycotina</taxon>
        <taxon>Exobasidiomycetes</taxon>
        <taxon>Exobasidiales</taxon>
        <taxon>Cryptobasidiaceae</taxon>
        <taxon>Acaromyces</taxon>
    </lineage>
</organism>
<evidence type="ECO:0000256" key="7">
    <source>
        <dbReference type="ARBA" id="ARBA00025795"/>
    </source>
</evidence>